<dbReference type="InterPro" id="IPR013766">
    <property type="entry name" value="Thioredoxin_domain"/>
</dbReference>
<dbReference type="Gene3D" id="3.40.30.10">
    <property type="entry name" value="Glutaredoxin"/>
    <property type="match status" value="1"/>
</dbReference>
<organism evidence="2 3">
    <name type="scientific">Oenococcus kitaharae DSM 17330</name>
    <dbReference type="NCBI Taxonomy" id="1045004"/>
    <lineage>
        <taxon>Bacteria</taxon>
        <taxon>Bacillati</taxon>
        <taxon>Bacillota</taxon>
        <taxon>Bacilli</taxon>
        <taxon>Lactobacillales</taxon>
        <taxon>Lactobacillaceae</taxon>
        <taxon>Oenococcus</taxon>
    </lineage>
</organism>
<dbReference type="RefSeq" id="WP_007744485.1">
    <property type="nucleotide sequence ID" value="NZ_CM001398.1"/>
</dbReference>
<evidence type="ECO:0000259" key="1">
    <source>
        <dbReference type="PROSITE" id="PS51352"/>
    </source>
</evidence>
<dbReference type="OrthoDB" id="7629852at2"/>
<dbReference type="eggNOG" id="COG0526">
    <property type="taxonomic scope" value="Bacteria"/>
</dbReference>
<dbReference type="CDD" id="cd02947">
    <property type="entry name" value="TRX_family"/>
    <property type="match status" value="1"/>
</dbReference>
<name>G9WHG5_9LACO</name>
<dbReference type="AlphaFoldDB" id="G9WHG5"/>
<dbReference type="GO" id="GO:0005829">
    <property type="term" value="C:cytosol"/>
    <property type="evidence" value="ECO:0007669"/>
    <property type="project" value="TreeGrafter"/>
</dbReference>
<feature type="domain" description="Thioredoxin" evidence="1">
    <location>
        <begin position="1"/>
        <end position="110"/>
    </location>
</feature>
<dbReference type="PANTHER" id="PTHR45663">
    <property type="entry name" value="GEO12009P1"/>
    <property type="match status" value="1"/>
</dbReference>
<comment type="caution">
    <text evidence="2">The sequence shown here is derived from an EMBL/GenBank/DDBJ whole genome shotgun (WGS) entry which is preliminary data.</text>
</comment>
<gene>
    <name evidence="2" type="ORF">OKIT_0178</name>
</gene>
<sequence length="110" mass="12457">MNFYEPEVNSDQVIEDKINEPGRQVMFLSADWCGDCKAIKPFVQSIRDHVSQTANWFDADRDANLEIAKAQGLRGIPSFVLFQDGKQLSHIGDGERLTPKQVLAWYDATL</sequence>
<evidence type="ECO:0000313" key="2">
    <source>
        <dbReference type="EMBL" id="EHN58304.1"/>
    </source>
</evidence>
<reference evidence="2 3" key="1">
    <citation type="journal article" date="2012" name="PLoS ONE">
        <title>Functional divergence in the genus oenococcus as predicted by genome sequencing of the newly-described species, Oenococcus kitaharae.</title>
        <authorList>
            <person name="Borneman A.R."/>
            <person name="McCarthy J.M."/>
            <person name="Chambers P.J."/>
            <person name="Bartowsky E.J."/>
        </authorList>
    </citation>
    <scope>NUCLEOTIDE SEQUENCE [LARGE SCALE GENOMIC DNA]</scope>
    <source>
        <strain evidence="3">DSM17330</strain>
    </source>
</reference>
<dbReference type="GO" id="GO:0015035">
    <property type="term" value="F:protein-disulfide reductase activity"/>
    <property type="evidence" value="ECO:0007669"/>
    <property type="project" value="TreeGrafter"/>
</dbReference>
<dbReference type="Pfam" id="PF00085">
    <property type="entry name" value="Thioredoxin"/>
    <property type="match status" value="1"/>
</dbReference>
<dbReference type="InterPro" id="IPR036249">
    <property type="entry name" value="Thioredoxin-like_sf"/>
</dbReference>
<keyword evidence="3" id="KW-1185">Reference proteome</keyword>
<dbReference type="EMBL" id="AFVZ01000001">
    <property type="protein sequence ID" value="EHN58304.1"/>
    <property type="molecule type" value="Genomic_DNA"/>
</dbReference>
<evidence type="ECO:0000313" key="3">
    <source>
        <dbReference type="Proteomes" id="UP000004959"/>
    </source>
</evidence>
<dbReference type="Proteomes" id="UP000004959">
    <property type="component" value="Chromosome"/>
</dbReference>
<dbReference type="PROSITE" id="PS51352">
    <property type="entry name" value="THIOREDOXIN_2"/>
    <property type="match status" value="1"/>
</dbReference>
<dbReference type="HOGENOM" id="CLU_090389_14_3_9"/>
<dbReference type="PANTHER" id="PTHR45663:SF6">
    <property type="entry name" value="THIOREDOXIN-LIKE PROTEIN YDBP"/>
    <property type="match status" value="1"/>
</dbReference>
<dbReference type="STRING" id="336988.NT96_04090"/>
<protein>
    <submittedName>
        <fullName evidence="2">Thioredoxin</fullName>
    </submittedName>
</protein>
<dbReference type="PATRIC" id="fig|1045004.4.peg.180"/>
<dbReference type="GO" id="GO:0045454">
    <property type="term" value="P:cell redox homeostasis"/>
    <property type="evidence" value="ECO:0007669"/>
    <property type="project" value="TreeGrafter"/>
</dbReference>
<accession>G9WHG5</accession>
<proteinExistence type="predicted"/>
<dbReference type="SUPFAM" id="SSF52833">
    <property type="entry name" value="Thioredoxin-like"/>
    <property type="match status" value="1"/>
</dbReference>